<dbReference type="AlphaFoldDB" id="A0A9D5X4K8"/>
<evidence type="ECO:0000313" key="1">
    <source>
        <dbReference type="EMBL" id="MBF4803399.1"/>
    </source>
</evidence>
<sequence length="58" mass="6132">LMASGGINLDNLAEWLEHGVDCCGMGSLLTKGSKEEIAANAAKVRAIIDETRVKMQTA</sequence>
<dbReference type="Gene3D" id="3.20.20.70">
    <property type="entry name" value="Aldolase class I"/>
    <property type="match status" value="1"/>
</dbReference>
<organism evidence="1 2">
    <name type="scientific">Lancefieldella parvula</name>
    <dbReference type="NCBI Taxonomy" id="1382"/>
    <lineage>
        <taxon>Bacteria</taxon>
        <taxon>Bacillati</taxon>
        <taxon>Actinomycetota</taxon>
        <taxon>Coriobacteriia</taxon>
        <taxon>Coriobacteriales</taxon>
        <taxon>Atopobiaceae</taxon>
        <taxon>Lancefieldella</taxon>
    </lineage>
</organism>
<dbReference type="EMBL" id="JABZGU010000197">
    <property type="protein sequence ID" value="MBF4803399.1"/>
    <property type="molecule type" value="Genomic_DNA"/>
</dbReference>
<name>A0A9D5X4K8_9ACTN</name>
<reference evidence="1" key="1">
    <citation type="submission" date="2020-04" db="EMBL/GenBank/DDBJ databases">
        <title>Deep metagenomics examines the oral microbiome during advanced dental caries in children, revealing novel taxa and co-occurrences with host molecules.</title>
        <authorList>
            <person name="Baker J.L."/>
            <person name="Morton J.T."/>
            <person name="Dinis M."/>
            <person name="Alvarez R."/>
            <person name="Tran N.C."/>
            <person name="Knight R."/>
            <person name="Edlund A."/>
        </authorList>
    </citation>
    <scope>NUCLEOTIDE SEQUENCE</scope>
    <source>
        <strain evidence="1">JCVI_3_bin.11</strain>
    </source>
</reference>
<evidence type="ECO:0000313" key="2">
    <source>
        <dbReference type="Proteomes" id="UP000787322"/>
    </source>
</evidence>
<dbReference type="Proteomes" id="UP000787322">
    <property type="component" value="Unassembled WGS sequence"/>
</dbReference>
<gene>
    <name evidence="1" type="ORF">HXK24_06275</name>
</gene>
<proteinExistence type="predicted"/>
<dbReference type="InterPro" id="IPR013785">
    <property type="entry name" value="Aldolase_TIM"/>
</dbReference>
<comment type="caution">
    <text evidence="1">The sequence shown here is derived from an EMBL/GenBank/DDBJ whole genome shotgun (WGS) entry which is preliminary data.</text>
</comment>
<protein>
    <submittedName>
        <fullName evidence="1">Ketohydroxyglutarate aldolase</fullName>
    </submittedName>
</protein>
<dbReference type="SUPFAM" id="SSF51569">
    <property type="entry name" value="Aldolase"/>
    <property type="match status" value="1"/>
</dbReference>
<accession>A0A9D5X4K8</accession>
<feature type="non-terminal residue" evidence="1">
    <location>
        <position position="1"/>
    </location>
</feature>